<protein>
    <recommendedName>
        <fullName evidence="2">DUF3456 domain-containing protein</fullName>
    </recommendedName>
</protein>
<name>A0ABN8QU51_9CNID</name>
<evidence type="ECO:0000313" key="3">
    <source>
        <dbReference type="EMBL" id="CAH3168937.1"/>
    </source>
</evidence>
<evidence type="ECO:0000259" key="2">
    <source>
        <dbReference type="Pfam" id="PF11938"/>
    </source>
</evidence>
<accession>A0ABN8QU51</accession>
<sequence length="180" mass="20187">MGLVLYSILALWCAEVHGFQDGEPMRFETPKMNEEEQHSPHTPKSFEITCDACTAIAYQMENALKKAEEKKPSLKGKPLPESELIDLFETVCDKSWDDYGIKTVKGVNRLSGPGLEAKDVPGMMQGGGKWPGRLATKCGNLVGDIGEDELYAEYRKGKNLFNFLCKDYTKDCVQKEKEEL</sequence>
<keyword evidence="4" id="KW-1185">Reference proteome</keyword>
<dbReference type="PANTHER" id="PTHR15881">
    <property type="entry name" value="MARGINAL ZONE B- AND B1-CELL-SPECIFIC PROTEIN"/>
    <property type="match status" value="1"/>
</dbReference>
<feature type="chain" id="PRO_5047161514" description="DUF3456 domain-containing protein" evidence="1">
    <location>
        <begin position="19"/>
        <end position="180"/>
    </location>
</feature>
<proteinExistence type="predicted"/>
<comment type="caution">
    <text evidence="3">The sequence shown here is derived from an EMBL/GenBank/DDBJ whole genome shotgun (WGS) entry which is preliminary data.</text>
</comment>
<dbReference type="PANTHER" id="PTHR15881:SF2">
    <property type="entry name" value="MARGINAL ZONE B- AND B1-CELL-SPECIFIC PROTEIN"/>
    <property type="match status" value="1"/>
</dbReference>
<feature type="domain" description="DUF3456" evidence="2">
    <location>
        <begin position="78"/>
        <end position="172"/>
    </location>
</feature>
<organism evidence="3 4">
    <name type="scientific">Porites lobata</name>
    <dbReference type="NCBI Taxonomy" id="104759"/>
    <lineage>
        <taxon>Eukaryota</taxon>
        <taxon>Metazoa</taxon>
        <taxon>Cnidaria</taxon>
        <taxon>Anthozoa</taxon>
        <taxon>Hexacorallia</taxon>
        <taxon>Scleractinia</taxon>
        <taxon>Fungiina</taxon>
        <taxon>Poritidae</taxon>
        <taxon>Porites</taxon>
    </lineage>
</organism>
<feature type="signal peptide" evidence="1">
    <location>
        <begin position="1"/>
        <end position="18"/>
    </location>
</feature>
<dbReference type="Proteomes" id="UP001159405">
    <property type="component" value="Unassembled WGS sequence"/>
</dbReference>
<dbReference type="InterPro" id="IPR052682">
    <property type="entry name" value="MZB1"/>
</dbReference>
<dbReference type="Pfam" id="PF11938">
    <property type="entry name" value="DUF3456"/>
    <property type="match status" value="1"/>
</dbReference>
<gene>
    <name evidence="3" type="ORF">PLOB_00009484</name>
</gene>
<reference evidence="3 4" key="1">
    <citation type="submission" date="2022-05" db="EMBL/GenBank/DDBJ databases">
        <authorList>
            <consortium name="Genoscope - CEA"/>
            <person name="William W."/>
        </authorList>
    </citation>
    <scope>NUCLEOTIDE SEQUENCE [LARGE SCALE GENOMIC DNA]</scope>
</reference>
<evidence type="ECO:0000256" key="1">
    <source>
        <dbReference type="SAM" id="SignalP"/>
    </source>
</evidence>
<evidence type="ECO:0000313" key="4">
    <source>
        <dbReference type="Proteomes" id="UP001159405"/>
    </source>
</evidence>
<dbReference type="EMBL" id="CALNXK010000147">
    <property type="protein sequence ID" value="CAH3168937.1"/>
    <property type="molecule type" value="Genomic_DNA"/>
</dbReference>
<keyword evidence="1" id="KW-0732">Signal</keyword>
<dbReference type="InterPro" id="IPR021852">
    <property type="entry name" value="DUF3456"/>
</dbReference>